<accession>A0A1S7TJ95</accession>
<reference evidence="1" key="1">
    <citation type="submission" date="2016-01" db="EMBL/GenBank/DDBJ databases">
        <authorList>
            <person name="Regsiter A."/>
            <person name="william w."/>
        </authorList>
    </citation>
    <scope>NUCLEOTIDE SEQUENCE</scope>
    <source>
        <strain evidence="1">NCPPB 1641</strain>
    </source>
</reference>
<evidence type="ECO:0000313" key="2">
    <source>
        <dbReference type="Proteomes" id="UP000192140"/>
    </source>
</evidence>
<comment type="caution">
    <text evidence="1">The sequence shown here is derived from an EMBL/GenBank/DDBJ whole genome shotgun (WGS) entry which is preliminary data.</text>
</comment>
<dbReference type="AlphaFoldDB" id="A0A1S7TJ95"/>
<gene>
    <name evidence="1" type="ORF">AGR7A_Cc120197</name>
</gene>
<dbReference type="Proteomes" id="UP000192140">
    <property type="component" value="Unassembled WGS sequence"/>
</dbReference>
<proteinExistence type="predicted"/>
<organism evidence="1 2">
    <name type="scientific">Agrobacterium deltaense NCPPB 1641</name>
    <dbReference type="NCBI Taxonomy" id="1183425"/>
    <lineage>
        <taxon>Bacteria</taxon>
        <taxon>Pseudomonadati</taxon>
        <taxon>Pseudomonadota</taxon>
        <taxon>Alphaproteobacteria</taxon>
        <taxon>Hyphomicrobiales</taxon>
        <taxon>Rhizobiaceae</taxon>
        <taxon>Rhizobium/Agrobacterium group</taxon>
        <taxon>Agrobacterium</taxon>
    </lineage>
</organism>
<keyword evidence="2" id="KW-1185">Reference proteome</keyword>
<evidence type="ECO:0000313" key="1">
    <source>
        <dbReference type="EMBL" id="CVI54683.1"/>
    </source>
</evidence>
<sequence>MGLNLWLCACESLGQQLALNDVATRVLK</sequence>
<name>A0A1S7TJ95_9HYPH</name>
<dbReference type="EMBL" id="FCNP01000004">
    <property type="protein sequence ID" value="CVI54683.1"/>
    <property type="molecule type" value="Genomic_DNA"/>
</dbReference>
<protein>
    <submittedName>
        <fullName evidence="1">Uncharacterized protein</fullName>
    </submittedName>
</protein>